<comment type="caution">
    <text evidence="3">The sequence shown here is derived from an EMBL/GenBank/DDBJ whole genome shotgun (WGS) entry which is preliminary data.</text>
</comment>
<name>A0A818JZ82_9BILA</name>
<keyword evidence="1" id="KW-0472">Membrane</keyword>
<feature type="transmembrane region" description="Helical" evidence="1">
    <location>
        <begin position="112"/>
        <end position="132"/>
    </location>
</feature>
<feature type="transmembrane region" description="Helical" evidence="1">
    <location>
        <begin position="41"/>
        <end position="61"/>
    </location>
</feature>
<reference evidence="3" key="1">
    <citation type="submission" date="2021-02" db="EMBL/GenBank/DDBJ databases">
        <authorList>
            <person name="Nowell W R."/>
        </authorList>
    </citation>
    <scope>NUCLEOTIDE SEQUENCE</scope>
</reference>
<dbReference type="Proteomes" id="UP000663836">
    <property type="component" value="Unassembled WGS sequence"/>
</dbReference>
<feature type="transmembrane region" description="Helical" evidence="1">
    <location>
        <begin position="187"/>
        <end position="212"/>
    </location>
</feature>
<proteinExistence type="predicted"/>
<dbReference type="AlphaFoldDB" id="A0A818JZ82"/>
<evidence type="ECO:0000313" key="3">
    <source>
        <dbReference type="EMBL" id="CAF3548365.1"/>
    </source>
</evidence>
<feature type="transmembrane region" description="Helical" evidence="1">
    <location>
        <begin position="153"/>
        <end position="175"/>
    </location>
</feature>
<dbReference type="EMBL" id="CAJNOT010000213">
    <property type="protein sequence ID" value="CAF0896164.1"/>
    <property type="molecule type" value="Genomic_DNA"/>
</dbReference>
<keyword evidence="1" id="KW-1133">Transmembrane helix</keyword>
<sequence length="298" mass="34063">MKLWWYSAGNIIYALGSLGYLVINIVNLINRNTVESPVTYIILIILASIFVIDALLYTIDWFEQRTIKKRRELIACILNVIGSILYLIGATVFKNQKTSTNESINLNDIPTFIFNIVGMLAFLGESILNFFAPRVSKQTSKCSIEFFAHLLNFIGNLTYLIAHIVQPIISFIASFTTESFNKITDLIYIIIRPIQIGGDFIYIIDAILYIIVWIKANENLRKIGTIWIERTNIKINEITKKNKPNITTLEQLPEPIIDNNQFELKNQILETNTKKITKSVIEEVEPSIENALEVETIT</sequence>
<dbReference type="Proteomes" id="UP000663864">
    <property type="component" value="Unassembled WGS sequence"/>
</dbReference>
<evidence type="ECO:0000313" key="4">
    <source>
        <dbReference type="Proteomes" id="UP000663836"/>
    </source>
</evidence>
<feature type="transmembrane region" description="Helical" evidence="1">
    <location>
        <begin position="73"/>
        <end position="92"/>
    </location>
</feature>
<organism evidence="3 4">
    <name type="scientific">Rotaria sordida</name>
    <dbReference type="NCBI Taxonomy" id="392033"/>
    <lineage>
        <taxon>Eukaryota</taxon>
        <taxon>Metazoa</taxon>
        <taxon>Spiralia</taxon>
        <taxon>Gnathifera</taxon>
        <taxon>Rotifera</taxon>
        <taxon>Eurotatoria</taxon>
        <taxon>Bdelloidea</taxon>
        <taxon>Philodinida</taxon>
        <taxon>Philodinidae</taxon>
        <taxon>Rotaria</taxon>
    </lineage>
</organism>
<protein>
    <submittedName>
        <fullName evidence="3">Uncharacterized protein</fullName>
    </submittedName>
</protein>
<dbReference type="EMBL" id="CAJOBD010000039">
    <property type="protein sequence ID" value="CAF3548365.1"/>
    <property type="molecule type" value="Genomic_DNA"/>
</dbReference>
<accession>A0A818JZ82</accession>
<evidence type="ECO:0000313" key="2">
    <source>
        <dbReference type="EMBL" id="CAF0896164.1"/>
    </source>
</evidence>
<keyword evidence="1" id="KW-0812">Transmembrane</keyword>
<gene>
    <name evidence="3" type="ORF">JBS370_LOCUS1219</name>
    <name evidence="2" type="ORF">ZHD862_LOCUS7143</name>
</gene>
<feature type="transmembrane region" description="Helical" evidence="1">
    <location>
        <begin position="12"/>
        <end position="29"/>
    </location>
</feature>
<evidence type="ECO:0000256" key="1">
    <source>
        <dbReference type="SAM" id="Phobius"/>
    </source>
</evidence>